<proteinExistence type="predicted"/>
<protein>
    <submittedName>
        <fullName evidence="3">Uncharacterized protein</fullName>
    </submittedName>
</protein>
<accession>G4ZCS1</accession>
<gene>
    <name evidence="3" type="ORF">PHYSODRAFT_331733</name>
</gene>
<feature type="chain" id="PRO_5003472063" evidence="2">
    <location>
        <begin position="24"/>
        <end position="137"/>
    </location>
</feature>
<dbReference type="KEGG" id="psoj:PHYSODRAFT_331733"/>
<dbReference type="EMBL" id="JH159154">
    <property type="protein sequence ID" value="EGZ17803.1"/>
    <property type="molecule type" value="Genomic_DNA"/>
</dbReference>
<organism evidence="3 4">
    <name type="scientific">Phytophthora sojae (strain P6497)</name>
    <name type="common">Soybean stem and root rot agent</name>
    <name type="synonym">Phytophthora megasperma f. sp. glycines</name>
    <dbReference type="NCBI Taxonomy" id="1094619"/>
    <lineage>
        <taxon>Eukaryota</taxon>
        <taxon>Sar</taxon>
        <taxon>Stramenopiles</taxon>
        <taxon>Oomycota</taxon>
        <taxon>Peronosporomycetes</taxon>
        <taxon>Peronosporales</taxon>
        <taxon>Peronosporaceae</taxon>
        <taxon>Phytophthora</taxon>
    </lineage>
</organism>
<evidence type="ECO:0000256" key="2">
    <source>
        <dbReference type="SAM" id="SignalP"/>
    </source>
</evidence>
<feature type="compositionally biased region" description="Basic and acidic residues" evidence="1">
    <location>
        <begin position="42"/>
        <end position="60"/>
    </location>
</feature>
<evidence type="ECO:0000256" key="1">
    <source>
        <dbReference type="SAM" id="MobiDB-lite"/>
    </source>
</evidence>
<sequence length="137" mass="14995">MRENGTCEAVLFLPLSVARLVSLADCRSLPHVTSGLNPSLAKNDECEERLRDEWDVEPQRTPETTRSPGSAARTARAQRPRRQTQLGSELQDERTAASVDGLLGDVVSDGQESTWHSESSVDCEVRTGTAVVYVQVV</sequence>
<feature type="region of interest" description="Disordered" evidence="1">
    <location>
        <begin position="32"/>
        <end position="103"/>
    </location>
</feature>
<evidence type="ECO:0000313" key="3">
    <source>
        <dbReference type="EMBL" id="EGZ17803.1"/>
    </source>
</evidence>
<feature type="signal peptide" evidence="2">
    <location>
        <begin position="1"/>
        <end position="23"/>
    </location>
</feature>
<dbReference type="AlphaFoldDB" id="G4ZCS1"/>
<reference evidence="3 4" key="1">
    <citation type="journal article" date="2006" name="Science">
        <title>Phytophthora genome sequences uncover evolutionary origins and mechanisms of pathogenesis.</title>
        <authorList>
            <person name="Tyler B.M."/>
            <person name="Tripathy S."/>
            <person name="Zhang X."/>
            <person name="Dehal P."/>
            <person name="Jiang R.H."/>
            <person name="Aerts A."/>
            <person name="Arredondo F.D."/>
            <person name="Baxter L."/>
            <person name="Bensasson D."/>
            <person name="Beynon J.L."/>
            <person name="Chapman J."/>
            <person name="Damasceno C.M."/>
            <person name="Dorrance A.E."/>
            <person name="Dou D."/>
            <person name="Dickerman A.W."/>
            <person name="Dubchak I.L."/>
            <person name="Garbelotto M."/>
            <person name="Gijzen M."/>
            <person name="Gordon S.G."/>
            <person name="Govers F."/>
            <person name="Grunwald N.J."/>
            <person name="Huang W."/>
            <person name="Ivors K.L."/>
            <person name="Jones R.W."/>
            <person name="Kamoun S."/>
            <person name="Krampis K."/>
            <person name="Lamour K.H."/>
            <person name="Lee M.K."/>
            <person name="McDonald W.H."/>
            <person name="Medina M."/>
            <person name="Meijer H.J."/>
            <person name="Nordberg E.K."/>
            <person name="Maclean D.J."/>
            <person name="Ospina-Giraldo M.D."/>
            <person name="Morris P.F."/>
            <person name="Phuntumart V."/>
            <person name="Putnam N.H."/>
            <person name="Rash S."/>
            <person name="Rose J.K."/>
            <person name="Sakihama Y."/>
            <person name="Salamov A.A."/>
            <person name="Savidor A."/>
            <person name="Scheuring C.F."/>
            <person name="Smith B.M."/>
            <person name="Sobral B.W."/>
            <person name="Terry A."/>
            <person name="Torto-Alalibo T.A."/>
            <person name="Win J."/>
            <person name="Xu Z."/>
            <person name="Zhang H."/>
            <person name="Grigoriev I.V."/>
            <person name="Rokhsar D.S."/>
            <person name="Boore J.L."/>
        </authorList>
    </citation>
    <scope>NUCLEOTIDE SEQUENCE [LARGE SCALE GENOMIC DNA]</scope>
    <source>
        <strain evidence="3 4">P6497</strain>
    </source>
</reference>
<keyword evidence="2" id="KW-0732">Signal</keyword>
<name>G4ZCS1_PHYSP</name>
<evidence type="ECO:0000313" key="4">
    <source>
        <dbReference type="Proteomes" id="UP000002640"/>
    </source>
</evidence>
<dbReference type="Proteomes" id="UP000002640">
    <property type="component" value="Unassembled WGS sequence"/>
</dbReference>
<dbReference type="RefSeq" id="XP_009526861.1">
    <property type="nucleotide sequence ID" value="XM_009528566.1"/>
</dbReference>
<keyword evidence="4" id="KW-1185">Reference proteome</keyword>
<dbReference type="InParanoid" id="G4ZCS1"/>
<dbReference type="GeneID" id="20646330"/>